<dbReference type="EMBL" id="GBXM01073416">
    <property type="protein sequence ID" value="JAH35161.1"/>
    <property type="molecule type" value="Transcribed_RNA"/>
</dbReference>
<sequence length="36" mass="4122">MVSDQTSVFLFPSNLLQSHLTCPPILSKMESSHWIF</sequence>
<reference evidence="1" key="1">
    <citation type="submission" date="2014-11" db="EMBL/GenBank/DDBJ databases">
        <authorList>
            <person name="Amaro Gonzalez C."/>
        </authorList>
    </citation>
    <scope>NUCLEOTIDE SEQUENCE</scope>
</reference>
<name>A0A0E9S1I5_ANGAN</name>
<proteinExistence type="predicted"/>
<reference evidence="1" key="2">
    <citation type="journal article" date="2015" name="Fish Shellfish Immunol.">
        <title>Early steps in the European eel (Anguilla anguilla)-Vibrio vulnificus interaction in the gills: Role of the RtxA13 toxin.</title>
        <authorList>
            <person name="Callol A."/>
            <person name="Pajuelo D."/>
            <person name="Ebbesson L."/>
            <person name="Teles M."/>
            <person name="MacKenzie S."/>
            <person name="Amaro C."/>
        </authorList>
    </citation>
    <scope>NUCLEOTIDE SEQUENCE</scope>
</reference>
<evidence type="ECO:0000313" key="1">
    <source>
        <dbReference type="EMBL" id="JAH35161.1"/>
    </source>
</evidence>
<organism evidence="1">
    <name type="scientific">Anguilla anguilla</name>
    <name type="common">European freshwater eel</name>
    <name type="synonym">Muraena anguilla</name>
    <dbReference type="NCBI Taxonomy" id="7936"/>
    <lineage>
        <taxon>Eukaryota</taxon>
        <taxon>Metazoa</taxon>
        <taxon>Chordata</taxon>
        <taxon>Craniata</taxon>
        <taxon>Vertebrata</taxon>
        <taxon>Euteleostomi</taxon>
        <taxon>Actinopterygii</taxon>
        <taxon>Neopterygii</taxon>
        <taxon>Teleostei</taxon>
        <taxon>Anguilliformes</taxon>
        <taxon>Anguillidae</taxon>
        <taxon>Anguilla</taxon>
    </lineage>
</organism>
<protein>
    <submittedName>
        <fullName evidence="1">Uncharacterized protein</fullName>
    </submittedName>
</protein>
<accession>A0A0E9S1I5</accession>
<dbReference type="AlphaFoldDB" id="A0A0E9S1I5"/>